<gene>
    <name evidence="1" type="ORF">BGC07_16405</name>
</gene>
<protein>
    <submittedName>
        <fullName evidence="1">Uncharacterized protein</fullName>
    </submittedName>
</protein>
<evidence type="ECO:0000313" key="2">
    <source>
        <dbReference type="Proteomes" id="UP000094329"/>
    </source>
</evidence>
<sequence length="113" mass="13168">MIDSKDFDEMLAWVQSPDRSTNLVVCRYKFFSLKRSLPNIDAEIAVTIKNAENDSHAYFSEDSFTQSFTDNEAIVDNLHIILKRLRNRSNDYYVSGNMEIETLLKRIKSKINL</sequence>
<keyword evidence="2" id="KW-1185">Reference proteome</keyword>
<accession>A0ABX2ZXL2</accession>
<name>A0ABX2ZXL2_9GAMM</name>
<dbReference type="EMBL" id="MDTU01000003">
    <property type="protein sequence ID" value="ODN41352.1"/>
    <property type="molecule type" value="Genomic_DNA"/>
</dbReference>
<comment type="caution">
    <text evidence="1">The sequence shown here is derived from an EMBL/GenBank/DDBJ whole genome shotgun (WGS) entry which is preliminary data.</text>
</comment>
<reference evidence="1 2" key="1">
    <citation type="submission" date="2016-08" db="EMBL/GenBank/DDBJ databases">
        <title>Draft genome sequence of Candidatus Piscirickettsia litoralis, from seawater.</title>
        <authorList>
            <person name="Wan X."/>
            <person name="Lee A.J."/>
            <person name="Hou S."/>
            <person name="Donachie S.P."/>
        </authorList>
    </citation>
    <scope>NUCLEOTIDE SEQUENCE [LARGE SCALE GENOMIC DNA]</scope>
    <source>
        <strain evidence="1 2">Y2</strain>
    </source>
</reference>
<evidence type="ECO:0000313" key="1">
    <source>
        <dbReference type="EMBL" id="ODN41352.1"/>
    </source>
</evidence>
<dbReference type="Proteomes" id="UP000094329">
    <property type="component" value="Unassembled WGS sequence"/>
</dbReference>
<proteinExistence type="predicted"/>
<organism evidence="1 2">
    <name type="scientific">Piscirickettsia litoralis</name>
    <dbReference type="NCBI Taxonomy" id="1891921"/>
    <lineage>
        <taxon>Bacteria</taxon>
        <taxon>Pseudomonadati</taxon>
        <taxon>Pseudomonadota</taxon>
        <taxon>Gammaproteobacteria</taxon>
        <taxon>Thiotrichales</taxon>
        <taxon>Piscirickettsiaceae</taxon>
        <taxon>Piscirickettsia</taxon>
    </lineage>
</organism>
<dbReference type="RefSeq" id="WP_069314145.1">
    <property type="nucleotide sequence ID" value="NZ_MDTU01000003.1"/>
</dbReference>